<keyword evidence="3" id="KW-1185">Reference proteome</keyword>
<name>A0A1H6TKW9_9PSED</name>
<keyword evidence="1" id="KW-0472">Membrane</keyword>
<organism evidence="2 3">
    <name type="scientific">Pseudomonas linyingensis</name>
    <dbReference type="NCBI Taxonomy" id="915471"/>
    <lineage>
        <taxon>Bacteria</taxon>
        <taxon>Pseudomonadati</taxon>
        <taxon>Pseudomonadota</taxon>
        <taxon>Gammaproteobacteria</taxon>
        <taxon>Pseudomonadales</taxon>
        <taxon>Pseudomonadaceae</taxon>
        <taxon>Pseudomonas</taxon>
    </lineage>
</organism>
<feature type="transmembrane region" description="Helical" evidence="1">
    <location>
        <begin position="82"/>
        <end position="104"/>
    </location>
</feature>
<dbReference type="Proteomes" id="UP000242930">
    <property type="component" value="Unassembled WGS sequence"/>
</dbReference>
<gene>
    <name evidence="2" type="ORF">SAMN05216201_102186</name>
</gene>
<sequence>MSEGAQDGTSSPAGNSALRGAGAAALGMLHAHLELLGIELQEQKAASLRQLLYAGLALLFGLLLLFALSVLVLLLFWDSHRLEAIIVLCLCHGLGCLLALWRLFAALRRQTSPFSASLEELARDREQLLP</sequence>
<dbReference type="AlphaFoldDB" id="A0A1H6TKW9"/>
<reference evidence="3" key="1">
    <citation type="submission" date="2016-10" db="EMBL/GenBank/DDBJ databases">
        <authorList>
            <person name="Varghese N."/>
            <person name="Submissions S."/>
        </authorList>
    </citation>
    <scope>NUCLEOTIDE SEQUENCE [LARGE SCALE GENOMIC DNA]</scope>
    <source>
        <strain evidence="3">LMG 25967</strain>
    </source>
</reference>
<dbReference type="EMBL" id="FNZE01000002">
    <property type="protein sequence ID" value="SEI77807.1"/>
    <property type="molecule type" value="Genomic_DNA"/>
</dbReference>
<feature type="transmembrane region" description="Helical" evidence="1">
    <location>
        <begin position="51"/>
        <end position="76"/>
    </location>
</feature>
<keyword evidence="1" id="KW-1133">Transmembrane helix</keyword>
<dbReference type="Pfam" id="PF07332">
    <property type="entry name" value="Phage_holin_3_6"/>
    <property type="match status" value="1"/>
</dbReference>
<evidence type="ECO:0000256" key="1">
    <source>
        <dbReference type="SAM" id="Phobius"/>
    </source>
</evidence>
<dbReference type="STRING" id="915471.SAMN05216201_102186"/>
<evidence type="ECO:0000313" key="2">
    <source>
        <dbReference type="EMBL" id="SEI77807.1"/>
    </source>
</evidence>
<evidence type="ECO:0000313" key="3">
    <source>
        <dbReference type="Proteomes" id="UP000242930"/>
    </source>
</evidence>
<accession>A0A1H6TKW9</accession>
<proteinExistence type="predicted"/>
<keyword evidence="1" id="KW-0812">Transmembrane</keyword>
<dbReference type="RefSeq" id="WP_090306801.1">
    <property type="nucleotide sequence ID" value="NZ_FNZE01000002.1"/>
</dbReference>
<dbReference type="InterPro" id="IPR009937">
    <property type="entry name" value="Phage_holin_3_6"/>
</dbReference>
<protein>
    <submittedName>
        <fullName evidence="2">Uncharacterized membrane protein YqjE</fullName>
    </submittedName>
</protein>